<dbReference type="PANTHER" id="PTHR32472:SF10">
    <property type="entry name" value="DNA REPAIR PROTEIN RADA-LIKE PROTEIN"/>
    <property type="match status" value="1"/>
</dbReference>
<evidence type="ECO:0000313" key="1">
    <source>
        <dbReference type="EMBL" id="MPM86752.1"/>
    </source>
</evidence>
<dbReference type="AlphaFoldDB" id="A0A645DDV8"/>
<organism evidence="1">
    <name type="scientific">bioreactor metagenome</name>
    <dbReference type="NCBI Taxonomy" id="1076179"/>
    <lineage>
        <taxon>unclassified sequences</taxon>
        <taxon>metagenomes</taxon>
        <taxon>ecological metagenomes</taxon>
    </lineage>
</organism>
<proteinExistence type="predicted"/>
<dbReference type="Pfam" id="PF13541">
    <property type="entry name" value="ChlI"/>
    <property type="match status" value="1"/>
</dbReference>
<dbReference type="PRINTS" id="PR01874">
    <property type="entry name" value="DNAREPAIRADA"/>
</dbReference>
<dbReference type="PANTHER" id="PTHR32472">
    <property type="entry name" value="DNA REPAIR PROTEIN RADA"/>
    <property type="match status" value="1"/>
</dbReference>
<dbReference type="GO" id="GO:0000725">
    <property type="term" value="P:recombinational repair"/>
    <property type="evidence" value="ECO:0007669"/>
    <property type="project" value="TreeGrafter"/>
</dbReference>
<dbReference type="FunFam" id="3.30.230.10:FF:000049">
    <property type="entry name" value="DNA repair protein RadA"/>
    <property type="match status" value="1"/>
</dbReference>
<dbReference type="EMBL" id="VSSQ01034721">
    <property type="protein sequence ID" value="MPM86752.1"/>
    <property type="molecule type" value="Genomic_DNA"/>
</dbReference>
<gene>
    <name evidence="1" type="primary">radA_38</name>
    <name evidence="1" type="ORF">SDC9_133844</name>
</gene>
<dbReference type="EC" id="3.6.4.-" evidence="1"/>
<dbReference type="Gene3D" id="3.30.230.10">
    <property type="match status" value="1"/>
</dbReference>
<dbReference type="GO" id="GO:0016787">
    <property type="term" value="F:hydrolase activity"/>
    <property type="evidence" value="ECO:0007669"/>
    <property type="project" value="UniProtKB-KW"/>
</dbReference>
<keyword evidence="1" id="KW-0378">Hydrolase</keyword>
<dbReference type="InterPro" id="IPR014721">
    <property type="entry name" value="Ribsml_uS5_D2-typ_fold_subgr"/>
</dbReference>
<name>A0A645DDV8_9ZZZZ</name>
<protein>
    <submittedName>
        <fullName evidence="1">DNA repair protein RadA</fullName>
        <ecNumber evidence="1">3.6.4.-</ecNumber>
    </submittedName>
</protein>
<dbReference type="SUPFAM" id="SSF54211">
    <property type="entry name" value="Ribosomal protein S5 domain 2-like"/>
    <property type="match status" value="1"/>
</dbReference>
<comment type="caution">
    <text evidence="1">The sequence shown here is derived from an EMBL/GenBank/DDBJ whole genome shotgun (WGS) entry which is preliminary data.</text>
</comment>
<accession>A0A645DDV8</accession>
<reference evidence="1" key="1">
    <citation type="submission" date="2019-08" db="EMBL/GenBank/DDBJ databases">
        <authorList>
            <person name="Kucharzyk K."/>
            <person name="Murdoch R.W."/>
            <person name="Higgins S."/>
            <person name="Loffler F."/>
        </authorList>
    </citation>
    <scope>NUCLEOTIDE SEQUENCE</scope>
</reference>
<dbReference type="InterPro" id="IPR020568">
    <property type="entry name" value="Ribosomal_Su5_D2-typ_SF"/>
</dbReference>
<sequence>MYRILRSIKNRFGSTAELGIYEMNQSGLREVSNPSELLLTQNHDGLSGVSIAAAIEGVRPFVIETQSLVSTAAYGTPQRSATGFDIRRMNMLLAVLEKRAGFKLAQKDVFLNIAGGLRVNDPGLDLSVISAVLSSSLDMTIERDTCLCGEVGLSGEIRPVNRIEQRIQEAEKLGFNRMLIPANNLKGIHKKTSIELQQVKRVSDAFRLLFS</sequence>
<dbReference type="GO" id="GO:0005829">
    <property type="term" value="C:cytosol"/>
    <property type="evidence" value="ECO:0007669"/>
    <property type="project" value="TreeGrafter"/>
</dbReference>